<feature type="compositionally biased region" description="Low complexity" evidence="1">
    <location>
        <begin position="71"/>
        <end position="80"/>
    </location>
</feature>
<evidence type="ECO:0000256" key="1">
    <source>
        <dbReference type="SAM" id="MobiDB-lite"/>
    </source>
</evidence>
<keyword evidence="4" id="KW-1185">Reference proteome</keyword>
<proteinExistence type="predicted"/>
<reference evidence="3 4" key="1">
    <citation type="submission" date="2020-03" db="EMBL/GenBank/DDBJ databases">
        <title>Whole genome shotgun sequence of Phytohabitans houttuyneae NBRC 108639.</title>
        <authorList>
            <person name="Komaki H."/>
            <person name="Tamura T."/>
        </authorList>
    </citation>
    <scope>NUCLEOTIDE SEQUENCE [LARGE SCALE GENOMIC DNA]</scope>
    <source>
        <strain evidence="3 4">NBRC 108639</strain>
    </source>
</reference>
<dbReference type="Proteomes" id="UP000482800">
    <property type="component" value="Unassembled WGS sequence"/>
</dbReference>
<gene>
    <name evidence="3" type="ORF">Phou_060090</name>
</gene>
<dbReference type="EMBL" id="BLPF01000002">
    <property type="protein sequence ID" value="GFJ81829.1"/>
    <property type="molecule type" value="Genomic_DNA"/>
</dbReference>
<evidence type="ECO:0000313" key="3">
    <source>
        <dbReference type="EMBL" id="GFJ81829.1"/>
    </source>
</evidence>
<protein>
    <submittedName>
        <fullName evidence="3">Uncharacterized protein</fullName>
    </submittedName>
</protein>
<keyword evidence="2" id="KW-0812">Transmembrane</keyword>
<dbReference type="RefSeq" id="WP_173061553.1">
    <property type="nucleotide sequence ID" value="NZ_BAABGO010000022.1"/>
</dbReference>
<sequence>MQESDVRTMLEATAAAPAPPSAVDLDRAVRDGRRTRTTRRALLAGATAFGVAAVTGGAVVALRPSQRGETTDPAATTPPARAWPPRPNGALGGPTLPGIPSRFDLLGQWAVFGWLPFDPATVSWRVMNGYVDLTAETDQTISVNLFRGPEVAEEALRMGGTAVTAPPVAGQQARWVSRRDAVEEWEEVLQWRYVPGHWAQVRTTQRKAGHPMPTGSARREMLHRVASSVGLSATRRQRFPFRTTALPDDLPLFRVEVITGADGTWDASIYSGQRDTIQHSSLSIAATKTARGDGLGEPIPPADLEGSAISRSDVDGHPAFRTRTASADELSVRVADDVTVSVAAKGESVQLLGPDGALGLYRNIEVLTDPAAWTDDPI</sequence>
<feature type="region of interest" description="Disordered" evidence="1">
    <location>
        <begin position="1"/>
        <end position="23"/>
    </location>
</feature>
<keyword evidence="2" id="KW-1133">Transmembrane helix</keyword>
<feature type="region of interest" description="Disordered" evidence="1">
    <location>
        <begin position="64"/>
        <end position="91"/>
    </location>
</feature>
<name>A0A6V8KIA0_9ACTN</name>
<feature type="transmembrane region" description="Helical" evidence="2">
    <location>
        <begin position="41"/>
        <end position="62"/>
    </location>
</feature>
<keyword evidence="2" id="KW-0472">Membrane</keyword>
<dbReference type="AlphaFoldDB" id="A0A6V8KIA0"/>
<reference evidence="3 4" key="2">
    <citation type="submission" date="2020-03" db="EMBL/GenBank/DDBJ databases">
        <authorList>
            <person name="Ichikawa N."/>
            <person name="Kimura A."/>
            <person name="Kitahashi Y."/>
            <person name="Uohara A."/>
        </authorList>
    </citation>
    <scope>NUCLEOTIDE SEQUENCE [LARGE SCALE GENOMIC DNA]</scope>
    <source>
        <strain evidence="3 4">NBRC 108639</strain>
    </source>
</reference>
<comment type="caution">
    <text evidence="3">The sequence shown here is derived from an EMBL/GenBank/DDBJ whole genome shotgun (WGS) entry which is preliminary data.</text>
</comment>
<accession>A0A6V8KIA0</accession>
<organism evidence="3 4">
    <name type="scientific">Phytohabitans houttuyneae</name>
    <dbReference type="NCBI Taxonomy" id="1076126"/>
    <lineage>
        <taxon>Bacteria</taxon>
        <taxon>Bacillati</taxon>
        <taxon>Actinomycetota</taxon>
        <taxon>Actinomycetes</taxon>
        <taxon>Micromonosporales</taxon>
        <taxon>Micromonosporaceae</taxon>
    </lineage>
</organism>
<evidence type="ECO:0000313" key="4">
    <source>
        <dbReference type="Proteomes" id="UP000482800"/>
    </source>
</evidence>
<evidence type="ECO:0000256" key="2">
    <source>
        <dbReference type="SAM" id="Phobius"/>
    </source>
</evidence>